<evidence type="ECO:0000256" key="1">
    <source>
        <dbReference type="ARBA" id="ARBA00003929"/>
    </source>
</evidence>
<reference evidence="13 14" key="1">
    <citation type="submission" date="2019-01" db="EMBL/GenBank/DDBJ databases">
        <authorList>
            <person name="Alioto T."/>
            <person name="Alioto T."/>
        </authorList>
    </citation>
    <scope>NUCLEOTIDE SEQUENCE [LARGE SCALE GENOMIC DNA]</scope>
</reference>
<evidence type="ECO:0000256" key="11">
    <source>
        <dbReference type="SAM" id="Phobius"/>
    </source>
</evidence>
<keyword evidence="10" id="KW-0807">Transducer</keyword>
<dbReference type="Gene3D" id="1.20.1070.10">
    <property type="entry name" value="Rhodopsin 7-helix transmembrane proteins"/>
    <property type="match status" value="2"/>
</dbReference>
<evidence type="ECO:0000256" key="9">
    <source>
        <dbReference type="ARBA" id="ARBA00023136"/>
    </source>
</evidence>
<comment type="function">
    <text evidence="1">Putative odorant or sperm cell receptor.</text>
</comment>
<evidence type="ECO:0000256" key="3">
    <source>
        <dbReference type="ARBA" id="ARBA00022475"/>
    </source>
</evidence>
<dbReference type="GO" id="GO:0005886">
    <property type="term" value="C:plasma membrane"/>
    <property type="evidence" value="ECO:0007669"/>
    <property type="project" value="UniProtKB-SubCell"/>
</dbReference>
<evidence type="ECO:0000313" key="13">
    <source>
        <dbReference type="EMBL" id="VFV34797.1"/>
    </source>
</evidence>
<keyword evidence="7 11" id="KW-1133">Transmembrane helix</keyword>
<dbReference type="GO" id="GO:0004984">
    <property type="term" value="F:olfactory receptor activity"/>
    <property type="evidence" value="ECO:0007669"/>
    <property type="project" value="InterPro"/>
</dbReference>
<dbReference type="EMBL" id="CAAGRJ010020215">
    <property type="protein sequence ID" value="VFV34797.1"/>
    <property type="molecule type" value="Genomic_DNA"/>
</dbReference>
<evidence type="ECO:0000313" key="14">
    <source>
        <dbReference type="Proteomes" id="UP000386466"/>
    </source>
</evidence>
<evidence type="ECO:0000256" key="5">
    <source>
        <dbReference type="ARBA" id="ARBA00022692"/>
    </source>
</evidence>
<proteinExistence type="predicted"/>
<keyword evidence="4" id="KW-0716">Sensory transduction</keyword>
<dbReference type="InterPro" id="IPR017452">
    <property type="entry name" value="GPCR_Rhodpsn_7TM"/>
</dbReference>
<dbReference type="GO" id="GO:0004930">
    <property type="term" value="F:G protein-coupled receptor activity"/>
    <property type="evidence" value="ECO:0007669"/>
    <property type="project" value="UniProtKB-KW"/>
</dbReference>
<keyword evidence="3" id="KW-1003">Cell membrane</keyword>
<comment type="subcellular location">
    <subcellularLocation>
        <location evidence="2">Cell membrane</location>
        <topology evidence="2">Multi-pass membrane protein</topology>
    </subcellularLocation>
</comment>
<gene>
    <name evidence="13" type="ORF">LYPA_23C019895</name>
</gene>
<evidence type="ECO:0000256" key="6">
    <source>
        <dbReference type="ARBA" id="ARBA00022725"/>
    </source>
</evidence>
<dbReference type="PANTHER" id="PTHR26453">
    <property type="entry name" value="OLFACTORY RECEPTOR"/>
    <property type="match status" value="1"/>
</dbReference>
<evidence type="ECO:0000256" key="8">
    <source>
        <dbReference type="ARBA" id="ARBA00023040"/>
    </source>
</evidence>
<dbReference type="PRINTS" id="PR00237">
    <property type="entry name" value="GPCRRHODOPSN"/>
</dbReference>
<name>A0A485NQ44_LYNPA</name>
<dbReference type="PROSITE" id="PS50262">
    <property type="entry name" value="G_PROTEIN_RECEP_F1_2"/>
    <property type="match status" value="1"/>
</dbReference>
<sequence length="336" mass="37062">MPRVTVNLGDQVNQANFSSVTEVAAGLLQPRRNPKLILFAVFLCLYLIVLSGNITIVTVVCLARSLHVPMCFFLGILPISETCYTLAILPKMLINLLSPLRTTSFVDGATRMLSFFGFAVTNCMLLGVMGYDHYAAICHPLRKINHCFCDILSVIQLACTETYIHELIIFIGGVPTLMISLTFFCISYGFIVHTILKIPSTDGKWKALPTCASHPTVVIVHHGRASSVYLRPSAKFSSSKDRLVTVAYTVVTPLLNPVVYSLRNKAVEMAIWKIQMAAKRPPSWFTCSDVAHLRPGCSTERNHVLDLPKSHVGALTLDFCSTGITEYMLSSNICES</sequence>
<protein>
    <submittedName>
        <fullName evidence="13">Olfactory receptor 10r2-like</fullName>
    </submittedName>
</protein>
<evidence type="ECO:0000259" key="12">
    <source>
        <dbReference type="PROSITE" id="PS50262"/>
    </source>
</evidence>
<feature type="transmembrane region" description="Helical" evidence="11">
    <location>
        <begin position="70"/>
        <end position="89"/>
    </location>
</feature>
<evidence type="ECO:0000256" key="4">
    <source>
        <dbReference type="ARBA" id="ARBA00022606"/>
    </source>
</evidence>
<accession>A0A485NQ44</accession>
<evidence type="ECO:0000256" key="2">
    <source>
        <dbReference type="ARBA" id="ARBA00004651"/>
    </source>
</evidence>
<keyword evidence="13" id="KW-0675">Receptor</keyword>
<feature type="transmembrane region" description="Helical" evidence="11">
    <location>
        <begin position="36"/>
        <end position="63"/>
    </location>
</feature>
<keyword evidence="5 11" id="KW-0812">Transmembrane</keyword>
<feature type="domain" description="G-protein coupled receptors family 1 profile" evidence="12">
    <location>
        <begin position="52"/>
        <end position="142"/>
    </location>
</feature>
<dbReference type="PRINTS" id="PR00245">
    <property type="entry name" value="OLFACTORYR"/>
</dbReference>
<keyword evidence="6" id="KW-0552">Olfaction</keyword>
<evidence type="ECO:0000256" key="7">
    <source>
        <dbReference type="ARBA" id="ARBA00022989"/>
    </source>
</evidence>
<dbReference type="Pfam" id="PF13853">
    <property type="entry name" value="7tm_4"/>
    <property type="match status" value="2"/>
</dbReference>
<evidence type="ECO:0000256" key="10">
    <source>
        <dbReference type="ARBA" id="ARBA00023224"/>
    </source>
</evidence>
<keyword evidence="14" id="KW-1185">Reference proteome</keyword>
<keyword evidence="9 11" id="KW-0472">Membrane</keyword>
<dbReference type="SUPFAM" id="SSF81321">
    <property type="entry name" value="Family A G protein-coupled receptor-like"/>
    <property type="match status" value="1"/>
</dbReference>
<dbReference type="AlphaFoldDB" id="A0A485NQ44"/>
<dbReference type="InterPro" id="IPR000725">
    <property type="entry name" value="Olfact_rcpt"/>
</dbReference>
<organism evidence="13 14">
    <name type="scientific">Lynx pardinus</name>
    <name type="common">Iberian lynx</name>
    <name type="synonym">Felis pardina</name>
    <dbReference type="NCBI Taxonomy" id="191816"/>
    <lineage>
        <taxon>Eukaryota</taxon>
        <taxon>Metazoa</taxon>
        <taxon>Chordata</taxon>
        <taxon>Craniata</taxon>
        <taxon>Vertebrata</taxon>
        <taxon>Euteleostomi</taxon>
        <taxon>Mammalia</taxon>
        <taxon>Eutheria</taxon>
        <taxon>Laurasiatheria</taxon>
        <taxon>Carnivora</taxon>
        <taxon>Feliformia</taxon>
        <taxon>Felidae</taxon>
        <taxon>Felinae</taxon>
        <taxon>Lynx</taxon>
    </lineage>
</organism>
<feature type="transmembrane region" description="Helical" evidence="11">
    <location>
        <begin position="177"/>
        <end position="196"/>
    </location>
</feature>
<dbReference type="InterPro" id="IPR000276">
    <property type="entry name" value="GPCR_Rhodpsn"/>
</dbReference>
<keyword evidence="8" id="KW-0297">G-protein coupled receptor</keyword>
<dbReference type="Proteomes" id="UP000386466">
    <property type="component" value="Unassembled WGS sequence"/>
</dbReference>
<feature type="transmembrane region" description="Helical" evidence="11">
    <location>
        <begin position="109"/>
        <end position="131"/>
    </location>
</feature>